<accession>A0A3D3R7Q8</accession>
<gene>
    <name evidence="1" type="ORF">DIT97_18175</name>
</gene>
<reference evidence="1 2" key="1">
    <citation type="journal article" date="2018" name="Nat. Biotechnol.">
        <title>A standardized bacterial taxonomy based on genome phylogeny substantially revises the tree of life.</title>
        <authorList>
            <person name="Parks D.H."/>
            <person name="Chuvochina M."/>
            <person name="Waite D.W."/>
            <person name="Rinke C."/>
            <person name="Skarshewski A."/>
            <person name="Chaumeil P.A."/>
            <person name="Hugenholtz P."/>
        </authorList>
    </citation>
    <scope>NUCLEOTIDE SEQUENCE [LARGE SCALE GENOMIC DNA]</scope>
    <source>
        <strain evidence="1">UBA9375</strain>
    </source>
</reference>
<sequence>MLLSGTQYLHAKPGERDELNCPVCGTKCDVKRNCFGPTCFAESVGGLGHLHDRFTCPHRDEDWHHYASQLIAQKHDCASRRVRELIDLDLQETLERRVVL</sequence>
<name>A0A3D3R7Q8_9PLAN</name>
<dbReference type="EMBL" id="DQAY01000109">
    <property type="protein sequence ID" value="HCO24855.1"/>
    <property type="molecule type" value="Genomic_DNA"/>
</dbReference>
<organism evidence="1 2">
    <name type="scientific">Gimesia maris</name>
    <dbReference type="NCBI Taxonomy" id="122"/>
    <lineage>
        <taxon>Bacteria</taxon>
        <taxon>Pseudomonadati</taxon>
        <taxon>Planctomycetota</taxon>
        <taxon>Planctomycetia</taxon>
        <taxon>Planctomycetales</taxon>
        <taxon>Planctomycetaceae</taxon>
        <taxon>Gimesia</taxon>
    </lineage>
</organism>
<proteinExistence type="predicted"/>
<dbReference type="Proteomes" id="UP000263642">
    <property type="component" value="Unassembled WGS sequence"/>
</dbReference>
<dbReference type="RefSeq" id="WP_154934026.1">
    <property type="nucleotide sequence ID" value="NZ_CP036341.1"/>
</dbReference>
<dbReference type="AlphaFoldDB" id="A0A3D3R7Q8"/>
<protein>
    <submittedName>
        <fullName evidence="1">Uncharacterized protein</fullName>
    </submittedName>
</protein>
<evidence type="ECO:0000313" key="2">
    <source>
        <dbReference type="Proteomes" id="UP000263642"/>
    </source>
</evidence>
<evidence type="ECO:0000313" key="1">
    <source>
        <dbReference type="EMBL" id="HCO24855.1"/>
    </source>
</evidence>
<comment type="caution">
    <text evidence="1">The sequence shown here is derived from an EMBL/GenBank/DDBJ whole genome shotgun (WGS) entry which is preliminary data.</text>
</comment>